<accession>A0A9P4JND4</accession>
<dbReference type="EMBL" id="ML993978">
    <property type="protein sequence ID" value="KAF2201386.1"/>
    <property type="molecule type" value="Genomic_DNA"/>
</dbReference>
<keyword evidence="3 8" id="KW-0349">Heme</keyword>
<dbReference type="Gene3D" id="1.10.630.10">
    <property type="entry name" value="Cytochrome P450"/>
    <property type="match status" value="1"/>
</dbReference>
<dbReference type="SUPFAM" id="SSF48264">
    <property type="entry name" value="Cytochrome P450"/>
    <property type="match status" value="1"/>
</dbReference>
<dbReference type="PANTHER" id="PTHR24279:SF120">
    <property type="entry name" value="CYTOCHROME P450"/>
    <property type="match status" value="1"/>
</dbReference>
<dbReference type="OrthoDB" id="2789670at2759"/>
<evidence type="ECO:0000313" key="12">
    <source>
        <dbReference type="Proteomes" id="UP000799536"/>
    </source>
</evidence>
<dbReference type="GO" id="GO:0020037">
    <property type="term" value="F:heme binding"/>
    <property type="evidence" value="ECO:0007669"/>
    <property type="project" value="InterPro"/>
</dbReference>
<keyword evidence="4 8" id="KW-0479">Metal-binding</keyword>
<dbReference type="AlphaFoldDB" id="A0A9P4JND4"/>
<comment type="similarity">
    <text evidence="2 9">Belongs to the cytochrome P450 family.</text>
</comment>
<keyword evidence="10" id="KW-0732">Signal</keyword>
<feature type="signal peptide" evidence="10">
    <location>
        <begin position="1"/>
        <end position="21"/>
    </location>
</feature>
<dbReference type="PANTHER" id="PTHR24279">
    <property type="entry name" value="CYTOCHROME P450"/>
    <property type="match status" value="1"/>
</dbReference>
<evidence type="ECO:0000256" key="8">
    <source>
        <dbReference type="PIRSR" id="PIRSR602401-1"/>
    </source>
</evidence>
<keyword evidence="6 8" id="KW-0408">Iron</keyword>
<reference evidence="11" key="1">
    <citation type="journal article" date="2020" name="Stud. Mycol.">
        <title>101 Dothideomycetes genomes: a test case for predicting lifestyles and emergence of pathogens.</title>
        <authorList>
            <person name="Haridas S."/>
            <person name="Albert R."/>
            <person name="Binder M."/>
            <person name="Bloem J."/>
            <person name="Labutti K."/>
            <person name="Salamov A."/>
            <person name="Andreopoulos B."/>
            <person name="Baker S."/>
            <person name="Barry K."/>
            <person name="Bills G."/>
            <person name="Bluhm B."/>
            <person name="Cannon C."/>
            <person name="Castanera R."/>
            <person name="Culley D."/>
            <person name="Daum C."/>
            <person name="Ezra D."/>
            <person name="Gonzalez J."/>
            <person name="Henrissat B."/>
            <person name="Kuo A."/>
            <person name="Liang C."/>
            <person name="Lipzen A."/>
            <person name="Lutzoni F."/>
            <person name="Magnuson J."/>
            <person name="Mondo S."/>
            <person name="Nolan M."/>
            <person name="Ohm R."/>
            <person name="Pangilinan J."/>
            <person name="Park H.-J."/>
            <person name="Ramirez L."/>
            <person name="Alfaro M."/>
            <person name="Sun H."/>
            <person name="Tritt A."/>
            <person name="Yoshinaga Y."/>
            <person name="Zwiers L.-H."/>
            <person name="Turgeon B."/>
            <person name="Goodwin S."/>
            <person name="Spatafora J."/>
            <person name="Crous P."/>
            <person name="Grigoriev I."/>
        </authorList>
    </citation>
    <scope>NUCLEOTIDE SEQUENCE</scope>
    <source>
        <strain evidence="11">ATCC 74209</strain>
    </source>
</reference>
<dbReference type="Proteomes" id="UP000799536">
    <property type="component" value="Unassembled WGS sequence"/>
</dbReference>
<dbReference type="PRINTS" id="PR00385">
    <property type="entry name" value="P450"/>
</dbReference>
<gene>
    <name evidence="11" type="ORF">GQ43DRAFT_487431</name>
</gene>
<dbReference type="GO" id="GO:0004497">
    <property type="term" value="F:monooxygenase activity"/>
    <property type="evidence" value="ECO:0007669"/>
    <property type="project" value="UniProtKB-KW"/>
</dbReference>
<evidence type="ECO:0000256" key="6">
    <source>
        <dbReference type="ARBA" id="ARBA00023004"/>
    </source>
</evidence>
<dbReference type="InterPro" id="IPR001128">
    <property type="entry name" value="Cyt_P450"/>
</dbReference>
<feature type="chain" id="PRO_5040244950" evidence="10">
    <location>
        <begin position="22"/>
        <end position="484"/>
    </location>
</feature>
<dbReference type="InterPro" id="IPR017972">
    <property type="entry name" value="Cyt_P450_CS"/>
</dbReference>
<keyword evidence="7 9" id="KW-0503">Monooxygenase</keyword>
<proteinExistence type="inferred from homology"/>
<dbReference type="GO" id="GO:0016705">
    <property type="term" value="F:oxidoreductase activity, acting on paired donors, with incorporation or reduction of molecular oxygen"/>
    <property type="evidence" value="ECO:0007669"/>
    <property type="project" value="InterPro"/>
</dbReference>
<sequence>MPHLLLITIILLVTICYLSRKHRIISPKSGKELPTCPYRWPDGQGDVGKFLDGESNGKEWTTQHGRIYRIWSGMTPEIVLSRPEDVQNVFKDSDAHSKAVNSNAGWLFGQLLGKCVGLVSGLDWHRVRASMGNEWTYKDTANYLPRISDLTREYFHELHSKGRLDQGLLNPVSDLRMLPFWIVADRIYGTLTPQLRSELESLVPLRESLFLRVLQGGVSRYPWSQYLPTKTNSDLKEFKSRWARFNDKVHKACKLANKAVPITHMYDCVQKNSMDAENLYQTLDEMLFANLDVTIGGISWNLIFLAANPTVQDDLREELRQIRRTSDKTKTWEGYLLNTKTLLAACILEAARLKPLAPFSIPQAAPTSRTVSGFLVPPNANYIVDTYALNIRNPYWGKDRAAYRPSRFLDSKTSDIRYQYWRFGFGPRQCLGKYLAELMCRSLIAHLVENYELGLQGTNTWNRKPETWITQPNTDIRCELRGRG</sequence>
<evidence type="ECO:0000256" key="1">
    <source>
        <dbReference type="ARBA" id="ARBA00001971"/>
    </source>
</evidence>
<comment type="caution">
    <text evidence="11">The sequence shown here is derived from an EMBL/GenBank/DDBJ whole genome shotgun (WGS) entry which is preliminary data.</text>
</comment>
<protein>
    <submittedName>
        <fullName evidence="11">Cytochrome P450</fullName>
    </submittedName>
</protein>
<evidence type="ECO:0000256" key="5">
    <source>
        <dbReference type="ARBA" id="ARBA00023002"/>
    </source>
</evidence>
<evidence type="ECO:0000256" key="2">
    <source>
        <dbReference type="ARBA" id="ARBA00010617"/>
    </source>
</evidence>
<keyword evidence="12" id="KW-1185">Reference proteome</keyword>
<comment type="cofactor">
    <cofactor evidence="1 8">
        <name>heme</name>
        <dbReference type="ChEBI" id="CHEBI:30413"/>
    </cofactor>
</comment>
<feature type="binding site" description="axial binding residue" evidence="8">
    <location>
        <position position="430"/>
    </location>
    <ligand>
        <name>heme</name>
        <dbReference type="ChEBI" id="CHEBI:30413"/>
    </ligand>
    <ligandPart>
        <name>Fe</name>
        <dbReference type="ChEBI" id="CHEBI:18248"/>
    </ligandPart>
</feature>
<dbReference type="InterPro" id="IPR036396">
    <property type="entry name" value="Cyt_P450_sf"/>
</dbReference>
<evidence type="ECO:0000256" key="3">
    <source>
        <dbReference type="ARBA" id="ARBA00022617"/>
    </source>
</evidence>
<evidence type="ECO:0000256" key="4">
    <source>
        <dbReference type="ARBA" id="ARBA00022723"/>
    </source>
</evidence>
<name>A0A9P4JND4_9PLEO</name>
<keyword evidence="5 9" id="KW-0560">Oxidoreductase</keyword>
<organism evidence="11 12">
    <name type="scientific">Delitschia confertaspora ATCC 74209</name>
    <dbReference type="NCBI Taxonomy" id="1513339"/>
    <lineage>
        <taxon>Eukaryota</taxon>
        <taxon>Fungi</taxon>
        <taxon>Dikarya</taxon>
        <taxon>Ascomycota</taxon>
        <taxon>Pezizomycotina</taxon>
        <taxon>Dothideomycetes</taxon>
        <taxon>Pleosporomycetidae</taxon>
        <taxon>Pleosporales</taxon>
        <taxon>Delitschiaceae</taxon>
        <taxon>Delitschia</taxon>
    </lineage>
</organism>
<dbReference type="CDD" id="cd20615">
    <property type="entry name" value="CYP_GliC-like"/>
    <property type="match status" value="1"/>
</dbReference>
<dbReference type="InterPro" id="IPR002401">
    <property type="entry name" value="Cyt_P450_E_grp-I"/>
</dbReference>
<evidence type="ECO:0000313" key="11">
    <source>
        <dbReference type="EMBL" id="KAF2201386.1"/>
    </source>
</evidence>
<evidence type="ECO:0000256" key="9">
    <source>
        <dbReference type="RuleBase" id="RU000461"/>
    </source>
</evidence>
<dbReference type="GO" id="GO:0005506">
    <property type="term" value="F:iron ion binding"/>
    <property type="evidence" value="ECO:0007669"/>
    <property type="project" value="InterPro"/>
</dbReference>
<dbReference type="InterPro" id="IPR050479">
    <property type="entry name" value="CYP11_CYP27_families"/>
</dbReference>
<evidence type="ECO:0000256" key="10">
    <source>
        <dbReference type="SAM" id="SignalP"/>
    </source>
</evidence>
<dbReference type="PROSITE" id="PS00086">
    <property type="entry name" value="CYTOCHROME_P450"/>
    <property type="match status" value="1"/>
</dbReference>
<evidence type="ECO:0000256" key="7">
    <source>
        <dbReference type="ARBA" id="ARBA00023033"/>
    </source>
</evidence>
<dbReference type="Pfam" id="PF00067">
    <property type="entry name" value="p450"/>
    <property type="match status" value="1"/>
</dbReference>
<dbReference type="PRINTS" id="PR00463">
    <property type="entry name" value="EP450I"/>
</dbReference>